<dbReference type="EMBL" id="JBHSZP010000002">
    <property type="protein sequence ID" value="MFC7088519.1"/>
    <property type="molecule type" value="Genomic_DNA"/>
</dbReference>
<dbReference type="Pfam" id="PF06999">
    <property type="entry name" value="Suc_Fer-like"/>
    <property type="match status" value="1"/>
</dbReference>
<dbReference type="Gene3D" id="3.40.30.10">
    <property type="entry name" value="Glutaredoxin"/>
    <property type="match status" value="1"/>
</dbReference>
<evidence type="ECO:0000313" key="1">
    <source>
        <dbReference type="EMBL" id="MFC7088519.1"/>
    </source>
</evidence>
<evidence type="ECO:0000313" key="2">
    <source>
        <dbReference type="Proteomes" id="UP001596411"/>
    </source>
</evidence>
<dbReference type="PANTHER" id="PTHR31902">
    <property type="entry name" value="ACTIN PATCHES DISTAL PROTEIN 1"/>
    <property type="match status" value="1"/>
</dbReference>
<keyword evidence="2" id="KW-1185">Reference proteome</keyword>
<reference evidence="2" key="1">
    <citation type="journal article" date="2019" name="Int. J. Syst. Evol. Microbiol.">
        <title>The Global Catalogue of Microorganisms (GCM) 10K type strain sequencing project: providing services to taxonomists for standard genome sequencing and annotation.</title>
        <authorList>
            <consortium name="The Broad Institute Genomics Platform"/>
            <consortium name="The Broad Institute Genome Sequencing Center for Infectious Disease"/>
            <person name="Wu L."/>
            <person name="Ma J."/>
        </authorList>
    </citation>
    <scope>NUCLEOTIDE SEQUENCE [LARGE SCALE GENOMIC DNA]</scope>
    <source>
        <strain evidence="2">CGMCC 1.13666</strain>
    </source>
</reference>
<name>A0ABW2ERD6_9GAMM</name>
<sequence>MSAVQQFCAVESAAQGDPLAGSGVHAERNLLLSWPRRHWGRNLRRAGGMSEALLARLDALAEGGRRVNLIHRRDQPEESHRLYLMPENRDFAVPRDELPAFLEAFERDADLAAWERPAPTAPLLLCCTHGKKDKCCAKFGYAAYKALAAAVEARPDLPFEVWESTHLGGCRLAASALVFPALRKYGRIPPDDVIPLLESEAAGRPYLPCYRGDSRLSPLEQCAQVAALEWLAERGEPATELEVVGVEERTERARVILRRRDREGDELSVTCETREVLRLDTCADIDDGGPSLSRVWQATAIEPH</sequence>
<dbReference type="RefSeq" id="WP_346061792.1">
    <property type="nucleotide sequence ID" value="NZ_BAAADR010000004.1"/>
</dbReference>
<gene>
    <name evidence="1" type="ORF">ACFQH5_03005</name>
</gene>
<accession>A0ABW2ERD6</accession>
<proteinExistence type="predicted"/>
<dbReference type="InterPro" id="IPR009737">
    <property type="entry name" value="Aim32/Apd1-like"/>
</dbReference>
<dbReference type="InterPro" id="IPR036249">
    <property type="entry name" value="Thioredoxin-like_sf"/>
</dbReference>
<comment type="caution">
    <text evidence="1">The sequence shown here is derived from an EMBL/GenBank/DDBJ whole genome shotgun (WGS) entry which is preliminary data.</text>
</comment>
<dbReference type="PANTHER" id="PTHR31902:SF22">
    <property type="entry name" value="SLL1203 PROTEIN"/>
    <property type="match status" value="1"/>
</dbReference>
<dbReference type="Proteomes" id="UP001596411">
    <property type="component" value="Unassembled WGS sequence"/>
</dbReference>
<organism evidence="1 2">
    <name type="scientific">Halomonas salifodinae</name>
    <dbReference type="NCBI Taxonomy" id="438745"/>
    <lineage>
        <taxon>Bacteria</taxon>
        <taxon>Pseudomonadati</taxon>
        <taxon>Pseudomonadota</taxon>
        <taxon>Gammaproteobacteria</taxon>
        <taxon>Oceanospirillales</taxon>
        <taxon>Halomonadaceae</taxon>
        <taxon>Halomonas</taxon>
    </lineage>
</organism>
<protein>
    <submittedName>
        <fullName evidence="1">Sucrase ferredoxin</fullName>
    </submittedName>
</protein>
<dbReference type="SUPFAM" id="SSF52833">
    <property type="entry name" value="Thioredoxin-like"/>
    <property type="match status" value="1"/>
</dbReference>